<dbReference type="Pfam" id="PF04338">
    <property type="entry name" value="DUF481"/>
    <property type="match status" value="1"/>
</dbReference>
<dbReference type="RefSeq" id="WP_086072983.1">
    <property type="nucleotide sequence ID" value="NZ_CP021109.1"/>
</dbReference>
<organism evidence="1 2">
    <name type="scientific">Bordetella genomosp. 9</name>
    <dbReference type="NCBI Taxonomy" id="1416803"/>
    <lineage>
        <taxon>Bacteria</taxon>
        <taxon>Pseudomonadati</taxon>
        <taxon>Pseudomonadota</taxon>
        <taxon>Betaproteobacteria</taxon>
        <taxon>Burkholderiales</taxon>
        <taxon>Alcaligenaceae</taxon>
        <taxon>Bordetella</taxon>
    </lineage>
</organism>
<reference evidence="1 2" key="1">
    <citation type="submission" date="2017-05" db="EMBL/GenBank/DDBJ databases">
        <title>Complete and WGS of Bordetella genogroups.</title>
        <authorList>
            <person name="Spilker T."/>
            <person name="LiPuma J."/>
        </authorList>
    </citation>
    <scope>NUCLEOTIDE SEQUENCE [LARGE SCALE GENOMIC DNA]</scope>
    <source>
        <strain evidence="1 2">AU17164</strain>
    </source>
</reference>
<dbReference type="SUPFAM" id="SSF56935">
    <property type="entry name" value="Porins"/>
    <property type="match status" value="1"/>
</dbReference>
<gene>
    <name evidence="1" type="ORF">CAL13_16565</name>
</gene>
<evidence type="ECO:0000313" key="2">
    <source>
        <dbReference type="Proteomes" id="UP000194139"/>
    </source>
</evidence>
<protein>
    <recommendedName>
        <fullName evidence="3">Peptide chain release factor RF-3</fullName>
    </recommendedName>
</protein>
<evidence type="ECO:0000313" key="1">
    <source>
        <dbReference type="EMBL" id="ARP87637.1"/>
    </source>
</evidence>
<evidence type="ECO:0008006" key="3">
    <source>
        <dbReference type="Google" id="ProtNLM"/>
    </source>
</evidence>
<keyword evidence="2" id="KW-1185">Reference proteome</keyword>
<sequence length="355" mass="39271">MSMPSQSRAAPIFGALAFLFSVFCLTVLAAPVCAGTVWMDNGDRITGSILSLDNGILLLKTEYGGDMRLQFEHVKTLQSDGDLIIRDQSLVHDYYAKLVRGDEGEVVLEGVQRSPAGQAEVRTQMALSSLNSMARPKRLWGETAVNGRLDVSAMQKTASVDSQDLGLDFQLDTRRGVWRNSLSAAYHRSKDGDDVGTDNFGGQYVLDRFMTEKAFWQARARYRRDLVEEVSRQVAYGTGPGYQFWDDELGAFALSGLLGRVEYGYDDGDSEGAYAGAVRWNYTRYLHGKQIQLYTDGELIRAIGGAGWGVSGQVGLRYNLNSWLSFYIKYARDQISGGRASTNESTYQTGLGLSW</sequence>
<proteinExistence type="predicted"/>
<accession>A0A1W6Z2N7</accession>
<dbReference type="Proteomes" id="UP000194139">
    <property type="component" value="Chromosome"/>
</dbReference>
<dbReference type="EMBL" id="CP021109">
    <property type="protein sequence ID" value="ARP87637.1"/>
    <property type="molecule type" value="Genomic_DNA"/>
</dbReference>
<name>A0A1W6Z2N7_9BORD</name>
<dbReference type="AlphaFoldDB" id="A0A1W6Z2N7"/>
<dbReference type="InterPro" id="IPR007433">
    <property type="entry name" value="DUF481"/>
</dbReference>